<evidence type="ECO:0000256" key="3">
    <source>
        <dbReference type="ARBA" id="ARBA00023136"/>
    </source>
</evidence>
<dbReference type="PROSITE" id="PS51439">
    <property type="entry name" value="MENTAL"/>
    <property type="match status" value="1"/>
</dbReference>
<feature type="transmembrane region" description="Helical" evidence="4">
    <location>
        <begin position="38"/>
        <end position="55"/>
    </location>
</feature>
<dbReference type="InterPro" id="IPR023393">
    <property type="entry name" value="START-like_dom_sf"/>
</dbReference>
<dbReference type="GO" id="GO:0140284">
    <property type="term" value="C:endoplasmic reticulum-endosome membrane contact site"/>
    <property type="evidence" value="ECO:0007669"/>
    <property type="project" value="TreeGrafter"/>
</dbReference>
<feature type="transmembrane region" description="Helical" evidence="4">
    <location>
        <begin position="84"/>
        <end position="105"/>
    </location>
</feature>
<dbReference type="GO" id="GO:0005765">
    <property type="term" value="C:lysosomal membrane"/>
    <property type="evidence" value="ECO:0007669"/>
    <property type="project" value="TreeGrafter"/>
</dbReference>
<feature type="domain" description="MENTAL" evidence="6">
    <location>
        <begin position="31"/>
        <end position="209"/>
    </location>
</feature>
<evidence type="ECO:0000259" key="6">
    <source>
        <dbReference type="PROSITE" id="PS51439"/>
    </source>
</evidence>
<feature type="non-terminal residue" evidence="7">
    <location>
        <position position="1"/>
    </location>
</feature>
<evidence type="ECO:0008006" key="9">
    <source>
        <dbReference type="Google" id="ProtNLM"/>
    </source>
</evidence>
<keyword evidence="3 4" id="KW-0472">Membrane</keyword>
<dbReference type="GO" id="GO:0031902">
    <property type="term" value="C:late endosome membrane"/>
    <property type="evidence" value="ECO:0007669"/>
    <property type="project" value="TreeGrafter"/>
</dbReference>
<sequence>LQVMSGRGRLRSSSFDSHNLHYPLLGGDGRISKDRRRFVVLSFFDFMLVMLLWFICTVSKGLDIDQAFIEEVNIFSDKFMRDSLFDVVILVALRMIVLMVCYGALRFTTWIPVAITTAFSSAYLLIKVIFFFSHRAASPSLPQYLIVLTSFIVAWVELWFMPFRVLPRERHAAEVLTEVTSVVSSRQNSVSRPVIPFSDDEFRSALEFSSSEEEENASTSTVAARKRGSKASYIKAACTAQERTTRLLSTAVTWRALRAHDPIVRQSDAGAFYVRSTFPVAAKELWEAVWVRNLEWNDQVLDAKEVLRVDDRTCLFYSVSAPAMRGYIASRDFLDVRRVDAEPELGEYSGYFMSVDSHLLPPNTNKKIVRGTNGPSVMRVYPSSDNATSSTLEWIMQTDLKGGLPKRVVQANMLTFFVNNMTRLRAYLAR</sequence>
<gene>
    <name evidence="7" type="ORF">PMAYCL1PPCAC_13576</name>
</gene>
<feature type="domain" description="START" evidence="5">
    <location>
        <begin position="292"/>
        <end position="430"/>
    </location>
</feature>
<dbReference type="InterPro" id="IPR019498">
    <property type="entry name" value="MENTAL"/>
</dbReference>
<dbReference type="Gene3D" id="3.30.530.20">
    <property type="match status" value="1"/>
</dbReference>
<evidence type="ECO:0000256" key="1">
    <source>
        <dbReference type="ARBA" id="ARBA00004141"/>
    </source>
</evidence>
<accession>A0AAN4ZMB1</accession>
<dbReference type="PANTHER" id="PTHR46121">
    <property type="entry name" value="STEROIDOGENIC ACUTE REGULATORY PROTEIN-LIKE"/>
    <property type="match status" value="1"/>
</dbReference>
<evidence type="ECO:0000313" key="7">
    <source>
        <dbReference type="EMBL" id="GMR43381.1"/>
    </source>
</evidence>
<dbReference type="SUPFAM" id="SSF55961">
    <property type="entry name" value="Bet v1-like"/>
    <property type="match status" value="1"/>
</dbReference>
<dbReference type="Pfam" id="PF10457">
    <property type="entry name" value="MENTAL"/>
    <property type="match status" value="1"/>
</dbReference>
<evidence type="ECO:0000256" key="4">
    <source>
        <dbReference type="SAM" id="Phobius"/>
    </source>
</evidence>
<evidence type="ECO:0000313" key="8">
    <source>
        <dbReference type="Proteomes" id="UP001328107"/>
    </source>
</evidence>
<feature type="transmembrane region" description="Helical" evidence="4">
    <location>
        <begin position="110"/>
        <end position="132"/>
    </location>
</feature>
<dbReference type="Pfam" id="PF01852">
    <property type="entry name" value="START"/>
    <property type="match status" value="1"/>
</dbReference>
<dbReference type="GO" id="GO:0005789">
    <property type="term" value="C:endoplasmic reticulum membrane"/>
    <property type="evidence" value="ECO:0007669"/>
    <property type="project" value="TreeGrafter"/>
</dbReference>
<keyword evidence="8" id="KW-1185">Reference proteome</keyword>
<dbReference type="GO" id="GO:0008289">
    <property type="term" value="F:lipid binding"/>
    <property type="evidence" value="ECO:0007669"/>
    <property type="project" value="InterPro"/>
</dbReference>
<dbReference type="PROSITE" id="PS50848">
    <property type="entry name" value="START"/>
    <property type="match status" value="1"/>
</dbReference>
<dbReference type="SMART" id="SM00234">
    <property type="entry name" value="START"/>
    <property type="match status" value="1"/>
</dbReference>
<keyword evidence="2 4" id="KW-0812">Transmembrane</keyword>
<comment type="caution">
    <text evidence="7">The sequence shown here is derived from an EMBL/GenBank/DDBJ whole genome shotgun (WGS) entry which is preliminary data.</text>
</comment>
<evidence type="ECO:0000259" key="5">
    <source>
        <dbReference type="PROSITE" id="PS50848"/>
    </source>
</evidence>
<dbReference type="EMBL" id="BTRK01000003">
    <property type="protein sequence ID" value="GMR43381.1"/>
    <property type="molecule type" value="Genomic_DNA"/>
</dbReference>
<keyword evidence="4" id="KW-1133">Transmembrane helix</keyword>
<comment type="subcellular location">
    <subcellularLocation>
        <location evidence="1">Membrane</location>
        <topology evidence="1">Multi-pass membrane protein</topology>
    </subcellularLocation>
</comment>
<proteinExistence type="predicted"/>
<organism evidence="7 8">
    <name type="scientific">Pristionchus mayeri</name>
    <dbReference type="NCBI Taxonomy" id="1317129"/>
    <lineage>
        <taxon>Eukaryota</taxon>
        <taxon>Metazoa</taxon>
        <taxon>Ecdysozoa</taxon>
        <taxon>Nematoda</taxon>
        <taxon>Chromadorea</taxon>
        <taxon>Rhabditida</taxon>
        <taxon>Rhabditina</taxon>
        <taxon>Diplogasteromorpha</taxon>
        <taxon>Diplogasteroidea</taxon>
        <taxon>Neodiplogasteridae</taxon>
        <taxon>Pristionchus</taxon>
    </lineage>
</organism>
<dbReference type="InterPro" id="IPR002913">
    <property type="entry name" value="START_lipid-bd_dom"/>
</dbReference>
<dbReference type="InterPro" id="IPR051869">
    <property type="entry name" value="STARD3"/>
</dbReference>
<reference evidence="8" key="1">
    <citation type="submission" date="2022-10" db="EMBL/GenBank/DDBJ databases">
        <title>Genome assembly of Pristionchus species.</title>
        <authorList>
            <person name="Yoshida K."/>
            <person name="Sommer R.J."/>
        </authorList>
    </citation>
    <scope>NUCLEOTIDE SEQUENCE [LARGE SCALE GENOMIC DNA]</scope>
    <source>
        <strain evidence="8">RS5460</strain>
    </source>
</reference>
<dbReference type="Proteomes" id="UP001328107">
    <property type="component" value="Unassembled WGS sequence"/>
</dbReference>
<dbReference type="GO" id="GO:0099044">
    <property type="term" value="P:vesicle tethering to endoplasmic reticulum"/>
    <property type="evidence" value="ECO:0007669"/>
    <property type="project" value="TreeGrafter"/>
</dbReference>
<dbReference type="AlphaFoldDB" id="A0AAN4ZMB1"/>
<evidence type="ECO:0000256" key="2">
    <source>
        <dbReference type="ARBA" id="ARBA00022692"/>
    </source>
</evidence>
<name>A0AAN4ZMB1_9BILA</name>
<protein>
    <recommendedName>
        <fullName evidence="9">StAR-related lipid transfer protein 3</fullName>
    </recommendedName>
</protein>
<feature type="transmembrane region" description="Helical" evidence="4">
    <location>
        <begin position="144"/>
        <end position="161"/>
    </location>
</feature>
<dbReference type="PANTHER" id="PTHR46121:SF4">
    <property type="entry name" value="STEROIDOGENIC ACUTE REGULATORY PROTEIN-LIKE"/>
    <property type="match status" value="1"/>
</dbReference>